<gene>
    <name evidence="3" type="ORF">EV420DRAFT_1521201</name>
</gene>
<evidence type="ECO:0008006" key="5">
    <source>
        <dbReference type="Google" id="ProtNLM"/>
    </source>
</evidence>
<reference evidence="3" key="1">
    <citation type="submission" date="2023-06" db="EMBL/GenBank/DDBJ databases">
        <authorList>
            <consortium name="Lawrence Berkeley National Laboratory"/>
            <person name="Ahrendt S."/>
            <person name="Sahu N."/>
            <person name="Indic B."/>
            <person name="Wong-Bajracharya J."/>
            <person name="Merenyi Z."/>
            <person name="Ke H.-M."/>
            <person name="Monk M."/>
            <person name="Kocsube S."/>
            <person name="Drula E."/>
            <person name="Lipzen A."/>
            <person name="Balint B."/>
            <person name="Henrissat B."/>
            <person name="Andreopoulos B."/>
            <person name="Martin F.M."/>
            <person name="Harder C.B."/>
            <person name="Rigling D."/>
            <person name="Ford K.L."/>
            <person name="Foster G.D."/>
            <person name="Pangilinan J."/>
            <person name="Papanicolaou A."/>
            <person name="Barry K."/>
            <person name="LaButti K."/>
            <person name="Viragh M."/>
            <person name="Koriabine M."/>
            <person name="Yan M."/>
            <person name="Riley R."/>
            <person name="Champramary S."/>
            <person name="Plett K.L."/>
            <person name="Tsai I.J."/>
            <person name="Slot J."/>
            <person name="Sipos G."/>
            <person name="Plett J."/>
            <person name="Nagy L.G."/>
            <person name="Grigoriev I.V."/>
        </authorList>
    </citation>
    <scope>NUCLEOTIDE SEQUENCE</scope>
    <source>
        <strain evidence="3">CCBAS 213</strain>
    </source>
</reference>
<dbReference type="Proteomes" id="UP001175211">
    <property type="component" value="Unassembled WGS sequence"/>
</dbReference>
<sequence length="70" mass="7708">MNKFICYAEFLFLLLDISHSTGHRCNHSGPPGSGDKNPLNGLGRGNLNEAPRYVSPVLFSFSDYSASEFI</sequence>
<feature type="signal peptide" evidence="2">
    <location>
        <begin position="1"/>
        <end position="20"/>
    </location>
</feature>
<dbReference type="EMBL" id="JAUEPS010000008">
    <property type="protein sequence ID" value="KAK0462833.1"/>
    <property type="molecule type" value="Genomic_DNA"/>
</dbReference>
<proteinExistence type="predicted"/>
<name>A0AA39NC83_ARMTA</name>
<dbReference type="RefSeq" id="XP_060334299.1">
    <property type="nucleotide sequence ID" value="XM_060472204.1"/>
</dbReference>
<evidence type="ECO:0000256" key="1">
    <source>
        <dbReference type="SAM" id="MobiDB-lite"/>
    </source>
</evidence>
<evidence type="ECO:0000313" key="3">
    <source>
        <dbReference type="EMBL" id="KAK0462833.1"/>
    </source>
</evidence>
<feature type="chain" id="PRO_5041466176" description="Secreted protein" evidence="2">
    <location>
        <begin position="21"/>
        <end position="70"/>
    </location>
</feature>
<dbReference type="AlphaFoldDB" id="A0AA39NC83"/>
<organism evidence="3 4">
    <name type="scientific">Armillaria tabescens</name>
    <name type="common">Ringless honey mushroom</name>
    <name type="synonym">Agaricus tabescens</name>
    <dbReference type="NCBI Taxonomy" id="1929756"/>
    <lineage>
        <taxon>Eukaryota</taxon>
        <taxon>Fungi</taxon>
        <taxon>Dikarya</taxon>
        <taxon>Basidiomycota</taxon>
        <taxon>Agaricomycotina</taxon>
        <taxon>Agaricomycetes</taxon>
        <taxon>Agaricomycetidae</taxon>
        <taxon>Agaricales</taxon>
        <taxon>Marasmiineae</taxon>
        <taxon>Physalacriaceae</taxon>
        <taxon>Desarmillaria</taxon>
    </lineage>
</organism>
<feature type="region of interest" description="Disordered" evidence="1">
    <location>
        <begin position="23"/>
        <end position="44"/>
    </location>
</feature>
<evidence type="ECO:0000256" key="2">
    <source>
        <dbReference type="SAM" id="SignalP"/>
    </source>
</evidence>
<keyword evidence="4" id="KW-1185">Reference proteome</keyword>
<evidence type="ECO:0000313" key="4">
    <source>
        <dbReference type="Proteomes" id="UP001175211"/>
    </source>
</evidence>
<protein>
    <recommendedName>
        <fullName evidence="5">Secreted protein</fullName>
    </recommendedName>
</protein>
<dbReference type="GeneID" id="85355752"/>
<comment type="caution">
    <text evidence="3">The sequence shown here is derived from an EMBL/GenBank/DDBJ whole genome shotgun (WGS) entry which is preliminary data.</text>
</comment>
<keyword evidence="2" id="KW-0732">Signal</keyword>
<accession>A0AA39NC83</accession>